<organism evidence="2 3">
    <name type="scientific">Streptomyces hainanensis</name>
    <dbReference type="NCBI Taxonomy" id="402648"/>
    <lineage>
        <taxon>Bacteria</taxon>
        <taxon>Bacillati</taxon>
        <taxon>Actinomycetota</taxon>
        <taxon>Actinomycetes</taxon>
        <taxon>Kitasatosporales</taxon>
        <taxon>Streptomycetaceae</taxon>
        <taxon>Streptomyces</taxon>
    </lineage>
</organism>
<keyword evidence="3" id="KW-1185">Reference proteome</keyword>
<evidence type="ECO:0000313" key="3">
    <source>
        <dbReference type="Proteomes" id="UP000295345"/>
    </source>
</evidence>
<gene>
    <name evidence="2" type="ORF">E1283_04645</name>
</gene>
<accession>A0A4R4TKW1</accession>
<dbReference type="EMBL" id="SMKI01000029">
    <property type="protein sequence ID" value="TDC78648.1"/>
    <property type="molecule type" value="Genomic_DNA"/>
</dbReference>
<reference evidence="2 3" key="1">
    <citation type="submission" date="2019-03" db="EMBL/GenBank/DDBJ databases">
        <title>Draft genome sequences of novel Actinobacteria.</title>
        <authorList>
            <person name="Sahin N."/>
            <person name="Ay H."/>
            <person name="Saygin H."/>
        </authorList>
    </citation>
    <scope>NUCLEOTIDE SEQUENCE [LARGE SCALE GENOMIC DNA]</scope>
    <source>
        <strain evidence="2 3">DSM 41900</strain>
    </source>
</reference>
<sequence length="311" mass="33313">MGALADVLGVSADAVDFVDSGVEEEFAGRDWTAPVLCTQYALSGDLATRLDIQLQGPVDPTFGEGELATALARRLNTILFWDAQEGAPSTNRLVTPDGLVTRARVTETDGPAPTYTVTYTVDAVEAPVPRFPMARVQLLPEIYWEERIATPVADVFVAATAPDRGSRADHPLNRAGECLVLWERLVRRMAGDWAPTGRYPAESYLRDLRTRDHLAACHTALAAPGPRDSLAAAVEELDEVFGTHTTDDGGFLVLSLGRAGPEVTGDAWWWRRRPVRVPWPDGPVPEGESPGAADGRPGRGDAPPGATPGSA</sequence>
<evidence type="ECO:0000313" key="2">
    <source>
        <dbReference type="EMBL" id="TDC78648.1"/>
    </source>
</evidence>
<dbReference type="AlphaFoldDB" id="A0A4R4TKW1"/>
<evidence type="ECO:0000256" key="1">
    <source>
        <dbReference type="SAM" id="MobiDB-lite"/>
    </source>
</evidence>
<name>A0A4R4TKW1_9ACTN</name>
<protein>
    <submittedName>
        <fullName evidence="2">Uncharacterized protein</fullName>
    </submittedName>
</protein>
<proteinExistence type="predicted"/>
<comment type="caution">
    <text evidence="2">The sequence shown here is derived from an EMBL/GenBank/DDBJ whole genome shotgun (WGS) entry which is preliminary data.</text>
</comment>
<feature type="compositionally biased region" description="Low complexity" evidence="1">
    <location>
        <begin position="290"/>
        <end position="311"/>
    </location>
</feature>
<dbReference type="Proteomes" id="UP000295345">
    <property type="component" value="Unassembled WGS sequence"/>
</dbReference>
<feature type="region of interest" description="Disordered" evidence="1">
    <location>
        <begin position="278"/>
        <end position="311"/>
    </location>
</feature>